<dbReference type="AlphaFoldDB" id="A0A8I0DR43"/>
<protein>
    <submittedName>
        <fullName evidence="1">Uncharacterized protein</fullName>
    </submittedName>
</protein>
<organism evidence="1 2">
    <name type="scientific">Blautia segnis</name>
    <dbReference type="NCBI Taxonomy" id="2763030"/>
    <lineage>
        <taxon>Bacteria</taxon>
        <taxon>Bacillati</taxon>
        <taxon>Bacillota</taxon>
        <taxon>Clostridia</taxon>
        <taxon>Lachnospirales</taxon>
        <taxon>Lachnospiraceae</taxon>
        <taxon>Blautia</taxon>
    </lineage>
</organism>
<reference evidence="1 2" key="1">
    <citation type="submission" date="2020-08" db="EMBL/GenBank/DDBJ databases">
        <title>Genome public.</title>
        <authorList>
            <person name="Liu C."/>
            <person name="Sun Q."/>
        </authorList>
    </citation>
    <scope>NUCLEOTIDE SEQUENCE [LARGE SCALE GENOMIC DNA]</scope>
    <source>
        <strain evidence="1 2">BX17</strain>
    </source>
</reference>
<evidence type="ECO:0000313" key="1">
    <source>
        <dbReference type="EMBL" id="MBC5650242.1"/>
    </source>
</evidence>
<dbReference type="Proteomes" id="UP000652847">
    <property type="component" value="Unassembled WGS sequence"/>
</dbReference>
<dbReference type="EMBL" id="JACOOT010000009">
    <property type="protein sequence ID" value="MBC5650242.1"/>
    <property type="molecule type" value="Genomic_DNA"/>
</dbReference>
<accession>A0A8I0DR43</accession>
<proteinExistence type="predicted"/>
<keyword evidence="2" id="KW-1185">Reference proteome</keyword>
<dbReference type="RefSeq" id="WP_021925268.1">
    <property type="nucleotide sequence ID" value="NZ_JACOOT010000009.1"/>
</dbReference>
<gene>
    <name evidence="1" type="ORF">H8S54_03680</name>
</gene>
<comment type="caution">
    <text evidence="1">The sequence shown here is derived from an EMBL/GenBank/DDBJ whole genome shotgun (WGS) entry which is preliminary data.</text>
</comment>
<name>A0A8I0DR43_9FIRM</name>
<sequence>MKYKVMEIQEDVDFGCEERSEGSPVMAVVLLRGEDGSEMMTRQADQMLYDGGIEEGDSVVFDERYELVKLL</sequence>
<evidence type="ECO:0000313" key="2">
    <source>
        <dbReference type="Proteomes" id="UP000652847"/>
    </source>
</evidence>